<protein>
    <recommendedName>
        <fullName evidence="4">Mariner Mos1 transposase</fullName>
    </recommendedName>
</protein>
<feature type="region of interest" description="Disordered" evidence="1">
    <location>
        <begin position="47"/>
        <end position="104"/>
    </location>
</feature>
<evidence type="ECO:0008006" key="4">
    <source>
        <dbReference type="Google" id="ProtNLM"/>
    </source>
</evidence>
<evidence type="ECO:0000313" key="3">
    <source>
        <dbReference type="Proteomes" id="UP000792457"/>
    </source>
</evidence>
<dbReference type="InterPro" id="IPR052709">
    <property type="entry name" value="Transposase-MT_Hybrid"/>
</dbReference>
<dbReference type="PANTHER" id="PTHR46060:SF3">
    <property type="entry name" value="PROTEIN GVQW3"/>
    <property type="match status" value="1"/>
</dbReference>
<organism evidence="2 3">
    <name type="scientific">Ladona fulva</name>
    <name type="common">Scarce chaser dragonfly</name>
    <name type="synonym">Libellula fulva</name>
    <dbReference type="NCBI Taxonomy" id="123851"/>
    <lineage>
        <taxon>Eukaryota</taxon>
        <taxon>Metazoa</taxon>
        <taxon>Ecdysozoa</taxon>
        <taxon>Arthropoda</taxon>
        <taxon>Hexapoda</taxon>
        <taxon>Insecta</taxon>
        <taxon>Pterygota</taxon>
        <taxon>Palaeoptera</taxon>
        <taxon>Odonata</taxon>
        <taxon>Epiprocta</taxon>
        <taxon>Anisoptera</taxon>
        <taxon>Libelluloidea</taxon>
        <taxon>Libellulidae</taxon>
        <taxon>Ladona</taxon>
    </lineage>
</organism>
<dbReference type="Gene3D" id="3.30.420.10">
    <property type="entry name" value="Ribonuclease H-like superfamily/Ribonuclease H"/>
    <property type="match status" value="1"/>
</dbReference>
<dbReference type="GO" id="GO:0003676">
    <property type="term" value="F:nucleic acid binding"/>
    <property type="evidence" value="ECO:0007669"/>
    <property type="project" value="InterPro"/>
</dbReference>
<dbReference type="OrthoDB" id="6623853at2759"/>
<evidence type="ECO:0000313" key="2">
    <source>
        <dbReference type="EMBL" id="KAG8234522.1"/>
    </source>
</evidence>
<dbReference type="EMBL" id="KZ308822">
    <property type="protein sequence ID" value="KAG8234522.1"/>
    <property type="molecule type" value="Genomic_DNA"/>
</dbReference>
<dbReference type="AlphaFoldDB" id="A0A8K0KHB0"/>
<evidence type="ECO:0000256" key="1">
    <source>
        <dbReference type="SAM" id="MobiDB-lite"/>
    </source>
</evidence>
<gene>
    <name evidence="2" type="ORF">J437_LFUL011098</name>
</gene>
<comment type="caution">
    <text evidence="2">The sequence shown here is derived from an EMBL/GenBank/DDBJ whole genome shotgun (WGS) entry which is preliminary data.</text>
</comment>
<reference evidence="2" key="1">
    <citation type="submission" date="2013-04" db="EMBL/GenBank/DDBJ databases">
        <authorList>
            <person name="Qu J."/>
            <person name="Murali S.C."/>
            <person name="Bandaranaike D."/>
            <person name="Bellair M."/>
            <person name="Blankenburg K."/>
            <person name="Chao H."/>
            <person name="Dinh H."/>
            <person name="Doddapaneni H."/>
            <person name="Downs B."/>
            <person name="Dugan-Rocha S."/>
            <person name="Elkadiri S."/>
            <person name="Gnanaolivu R.D."/>
            <person name="Hernandez B."/>
            <person name="Javaid M."/>
            <person name="Jayaseelan J.C."/>
            <person name="Lee S."/>
            <person name="Li M."/>
            <person name="Ming W."/>
            <person name="Munidasa M."/>
            <person name="Muniz J."/>
            <person name="Nguyen L."/>
            <person name="Ongeri F."/>
            <person name="Osuji N."/>
            <person name="Pu L.-L."/>
            <person name="Puazo M."/>
            <person name="Qu C."/>
            <person name="Quiroz J."/>
            <person name="Raj R."/>
            <person name="Weissenberger G."/>
            <person name="Xin Y."/>
            <person name="Zou X."/>
            <person name="Han Y."/>
            <person name="Richards S."/>
            <person name="Worley K."/>
            <person name="Muzny D."/>
            <person name="Gibbs R."/>
        </authorList>
    </citation>
    <scope>NUCLEOTIDE SEQUENCE</scope>
    <source>
        <strain evidence="2">Sampled in the wild</strain>
    </source>
</reference>
<dbReference type="InterPro" id="IPR036397">
    <property type="entry name" value="RNaseH_sf"/>
</dbReference>
<accession>A0A8K0KHB0</accession>
<feature type="compositionally biased region" description="Basic and acidic residues" evidence="1">
    <location>
        <begin position="81"/>
        <end position="97"/>
    </location>
</feature>
<dbReference type="Proteomes" id="UP000792457">
    <property type="component" value="Unassembled WGS sequence"/>
</dbReference>
<keyword evidence="3" id="KW-1185">Reference proteome</keyword>
<name>A0A8K0KHB0_LADFU</name>
<dbReference type="PANTHER" id="PTHR46060">
    <property type="entry name" value="MARINER MOS1 TRANSPOSASE-LIKE PROTEIN"/>
    <property type="match status" value="1"/>
</dbReference>
<reference evidence="2" key="2">
    <citation type="submission" date="2017-10" db="EMBL/GenBank/DDBJ databases">
        <title>Ladona fulva Genome sequencing and assembly.</title>
        <authorList>
            <person name="Murali S."/>
            <person name="Richards S."/>
            <person name="Bandaranaike D."/>
            <person name="Bellair M."/>
            <person name="Blankenburg K."/>
            <person name="Chao H."/>
            <person name="Dinh H."/>
            <person name="Doddapaneni H."/>
            <person name="Dugan-Rocha S."/>
            <person name="Elkadiri S."/>
            <person name="Gnanaolivu R."/>
            <person name="Hernandez B."/>
            <person name="Skinner E."/>
            <person name="Javaid M."/>
            <person name="Lee S."/>
            <person name="Li M."/>
            <person name="Ming W."/>
            <person name="Munidasa M."/>
            <person name="Muniz J."/>
            <person name="Nguyen L."/>
            <person name="Hughes D."/>
            <person name="Osuji N."/>
            <person name="Pu L.-L."/>
            <person name="Puazo M."/>
            <person name="Qu C."/>
            <person name="Quiroz J."/>
            <person name="Raj R."/>
            <person name="Weissenberger G."/>
            <person name="Xin Y."/>
            <person name="Zou X."/>
            <person name="Han Y."/>
            <person name="Worley K."/>
            <person name="Muzny D."/>
            <person name="Gibbs R."/>
        </authorList>
    </citation>
    <scope>NUCLEOTIDE SEQUENCE</scope>
    <source>
        <strain evidence="2">Sampled in the wild</strain>
    </source>
</reference>
<proteinExistence type="predicted"/>
<sequence length="201" mass="22885">MELIARDGGFSRAALRNQILCETWQIGFGDLPNDLAGLRGRFQNHKFSGGTTPLRQERGHRPSPDWTPINVPRRRQCADPQKIKKECRPRQERHQGHLEASPRNAPSHTAFLVRDYLTQINVAVIPQPPYSPDVAPSDFFLFPYLKRALKGRHLESIGNIRAVVTRALKDIPEQASQDAFRALKSLLQKCIEAEGCYFEEF</sequence>